<dbReference type="GO" id="GO:0005829">
    <property type="term" value="C:cytosol"/>
    <property type="evidence" value="ECO:0007669"/>
    <property type="project" value="TreeGrafter"/>
</dbReference>
<evidence type="ECO:0000256" key="3">
    <source>
        <dbReference type="HAMAP-Rule" id="MF_03054"/>
    </source>
</evidence>
<keyword evidence="1 3" id="KW-0963">Cytoplasm</keyword>
<dbReference type="EMBL" id="KV423943">
    <property type="protein sequence ID" value="KZT59134.1"/>
    <property type="molecule type" value="Genomic_DNA"/>
</dbReference>
<dbReference type="PANTHER" id="PTHR20882:SF14">
    <property type="entry name" value="CYTOPLASMIC TRNA 2-THIOLATION PROTEIN 2"/>
    <property type="match status" value="1"/>
</dbReference>
<dbReference type="OrthoDB" id="25129at2759"/>
<dbReference type="GO" id="GO:0016783">
    <property type="term" value="F:sulfurtransferase activity"/>
    <property type="evidence" value="ECO:0007669"/>
    <property type="project" value="TreeGrafter"/>
</dbReference>
<evidence type="ECO:0000256" key="2">
    <source>
        <dbReference type="ARBA" id="ARBA00022694"/>
    </source>
</evidence>
<dbReference type="UniPathway" id="UPA00988"/>
<name>A0A165HCV2_9BASI</name>
<dbReference type="PANTHER" id="PTHR20882">
    <property type="entry name" value="CYTOPLASMIC TRNA 2-THIOLATION PROTEIN 2"/>
    <property type="match status" value="1"/>
</dbReference>
<dbReference type="Gene3D" id="3.40.50.620">
    <property type="entry name" value="HUPs"/>
    <property type="match status" value="1"/>
</dbReference>
<comment type="subcellular location">
    <subcellularLocation>
        <location evidence="3">Cytoplasm</location>
    </subcellularLocation>
</comment>
<keyword evidence="2 3" id="KW-0819">tRNA processing</keyword>
<dbReference type="Proteomes" id="UP000076842">
    <property type="component" value="Unassembled WGS sequence"/>
</dbReference>
<dbReference type="AlphaFoldDB" id="A0A165HCV2"/>
<keyword evidence="5" id="KW-1185">Reference proteome</keyword>
<evidence type="ECO:0000313" key="5">
    <source>
        <dbReference type="Proteomes" id="UP000076842"/>
    </source>
</evidence>
<evidence type="ECO:0000256" key="1">
    <source>
        <dbReference type="ARBA" id="ARBA00022490"/>
    </source>
</evidence>
<dbReference type="HAMAP" id="MF_03054">
    <property type="entry name" value="CTU2"/>
    <property type="match status" value="1"/>
</dbReference>
<dbReference type="GO" id="GO:0016779">
    <property type="term" value="F:nucleotidyltransferase activity"/>
    <property type="evidence" value="ECO:0007669"/>
    <property type="project" value="UniProtKB-UniRule"/>
</dbReference>
<dbReference type="SUPFAM" id="SSF52402">
    <property type="entry name" value="Adenine nucleotide alpha hydrolases-like"/>
    <property type="match status" value="1"/>
</dbReference>
<dbReference type="GO" id="GO:0032447">
    <property type="term" value="P:protein urmylation"/>
    <property type="evidence" value="ECO:0007669"/>
    <property type="project" value="UniProtKB-UniRule"/>
</dbReference>
<comment type="function">
    <text evidence="3">Plays a central role in 2-thiolation of mcm(5)S(2)U at tRNA wobble positions of tRNA(Lys), tRNA(Glu) and tRNA(Gln). May act by forming a heterodimer with NCS6 that ligates sulfur from thiocarboxylated URM1 onto the uridine of tRNAs at wobble position. Prior mcm(5) tRNA modification by the elongator complex is required for 2-thiolation. May also be involved in protein urmylation.</text>
</comment>
<dbReference type="InterPro" id="IPR014729">
    <property type="entry name" value="Rossmann-like_a/b/a_fold"/>
</dbReference>
<dbReference type="GO" id="GO:0002143">
    <property type="term" value="P:tRNA wobble position uridine thiolation"/>
    <property type="evidence" value="ECO:0007669"/>
    <property type="project" value="TreeGrafter"/>
</dbReference>
<sequence length="474" mass="51734">MSCDAPPSKEDLMPRKSRYDRGQTCIKCKSRRGNLVIKHAVYCSSCLPAMLVRKFRRALSSSLDPAAPSRGTPSRILPPDVVLGLSGGPSSSVLLDLVWKCFSVEGSGRKDERRQVGKVRAVHVDWSSLGGRCLVEPLKELCERYGIELEVVKGEDAFDPAWRTAVGLDNSITEIRVDMSSGRLPFLSSQAGPSDPLTNLRAHLRSLPTPTSVPATMHTLTRLLLLHTTTKVRCSVLVIGTSLPRLSIHLLETVAYGGGFALGTEREEIVSVGNADIKLVRPLRDWSLKELGWWLYSRQLSVPRGLDGKPTQELAPAGGKTIGKLTEDFVLGLERDYPSTVSTISKTAAKVVPSEAAAYRCVYCLRPAQRDASRWKAGTAILSLSTPIASSLSAPLPPPKTAPLLTEDNLAERLCYSCHTHFTARGGTGAGKIRVLEESGGFPETTMPLPVWVQRKLGEEQMKERIGEFLLEDE</sequence>
<organism evidence="4 5">
    <name type="scientific">Calocera cornea HHB12733</name>
    <dbReference type="NCBI Taxonomy" id="1353952"/>
    <lineage>
        <taxon>Eukaryota</taxon>
        <taxon>Fungi</taxon>
        <taxon>Dikarya</taxon>
        <taxon>Basidiomycota</taxon>
        <taxon>Agaricomycotina</taxon>
        <taxon>Dacrymycetes</taxon>
        <taxon>Dacrymycetales</taxon>
        <taxon>Dacrymycetaceae</taxon>
        <taxon>Calocera</taxon>
    </lineage>
</organism>
<dbReference type="Pfam" id="PF10288">
    <property type="entry name" value="CTU2"/>
    <property type="match status" value="1"/>
</dbReference>
<dbReference type="FunCoup" id="A0A165HCV2">
    <property type="interactions" value="241"/>
</dbReference>
<comment type="pathway">
    <text evidence="3">tRNA modification; 5-methoxycarbonylmethyl-2-thiouridine-tRNA biosynthesis.</text>
</comment>
<dbReference type="InterPro" id="IPR019407">
    <property type="entry name" value="CTU2"/>
</dbReference>
<dbReference type="STRING" id="1353952.A0A165HCV2"/>
<evidence type="ECO:0000313" key="4">
    <source>
        <dbReference type="EMBL" id="KZT59134.1"/>
    </source>
</evidence>
<gene>
    <name evidence="3" type="primary">NCS2</name>
    <name evidence="3" type="synonym">CTU2</name>
    <name evidence="4" type="ORF">CALCODRAFT_516233</name>
</gene>
<reference evidence="4 5" key="1">
    <citation type="journal article" date="2016" name="Mol. Biol. Evol.">
        <title>Comparative Genomics of Early-Diverging Mushroom-Forming Fungi Provides Insights into the Origins of Lignocellulose Decay Capabilities.</title>
        <authorList>
            <person name="Nagy L.G."/>
            <person name="Riley R."/>
            <person name="Tritt A."/>
            <person name="Adam C."/>
            <person name="Daum C."/>
            <person name="Floudas D."/>
            <person name="Sun H."/>
            <person name="Yadav J.S."/>
            <person name="Pangilinan J."/>
            <person name="Larsson K.H."/>
            <person name="Matsuura K."/>
            <person name="Barry K."/>
            <person name="Labutti K."/>
            <person name="Kuo R."/>
            <person name="Ohm R.A."/>
            <person name="Bhattacharya S.S."/>
            <person name="Shirouzu T."/>
            <person name="Yoshinaga Y."/>
            <person name="Martin F.M."/>
            <person name="Grigoriev I.V."/>
            <person name="Hibbett D.S."/>
        </authorList>
    </citation>
    <scope>NUCLEOTIDE SEQUENCE [LARGE SCALE GENOMIC DNA]</scope>
    <source>
        <strain evidence="4 5">HHB12733</strain>
    </source>
</reference>
<protein>
    <recommendedName>
        <fullName evidence="3">Cytoplasmic tRNA 2-thiolation protein 2</fullName>
    </recommendedName>
</protein>
<accession>A0A165HCV2</accession>
<comment type="similarity">
    <text evidence="3">Belongs to the CTU2/NCS2 family.</text>
</comment>
<proteinExistence type="inferred from homology"/>
<dbReference type="GO" id="GO:0000049">
    <property type="term" value="F:tRNA binding"/>
    <property type="evidence" value="ECO:0007669"/>
    <property type="project" value="InterPro"/>
</dbReference>
<dbReference type="InParanoid" id="A0A165HCV2"/>